<reference evidence="1 2" key="1">
    <citation type="submission" date="2020-12" db="EMBL/GenBank/DDBJ databases">
        <authorList>
            <person name="Zheng R.K."/>
            <person name="Sun C.M."/>
        </authorList>
    </citation>
    <scope>NUCLEOTIDE SEQUENCE [LARGE SCALE GENOMIC DNA]</scope>
    <source>
        <strain evidence="1 2">ZRK001</strain>
    </source>
</reference>
<evidence type="ECO:0000313" key="2">
    <source>
        <dbReference type="Proteomes" id="UP000596083"/>
    </source>
</evidence>
<protein>
    <submittedName>
        <fullName evidence="1">DUF1150 family protein</fullName>
    </submittedName>
</protein>
<proteinExistence type="predicted"/>
<dbReference type="EMBL" id="CP066786">
    <property type="protein sequence ID" value="QQM29382.1"/>
    <property type="molecule type" value="Genomic_DNA"/>
</dbReference>
<dbReference type="Proteomes" id="UP000596083">
    <property type="component" value="Chromosome"/>
</dbReference>
<dbReference type="RefSeq" id="WP_200334254.1">
    <property type="nucleotide sequence ID" value="NZ_CP066786.1"/>
</dbReference>
<dbReference type="KEGG" id="mlut:JET14_13750"/>
<sequence>MKFPSAATFHNSDQLAAFGAGRLGYYRAFEREEALKHFPDAQGVKTAEKLWALFGADGTLLLLTENRTSIFFKAMEEEIKTVTLH</sequence>
<dbReference type="InterPro" id="IPR009531">
    <property type="entry name" value="DUF1150"/>
</dbReference>
<evidence type="ECO:0000313" key="1">
    <source>
        <dbReference type="EMBL" id="QQM29382.1"/>
    </source>
</evidence>
<gene>
    <name evidence="1" type="ORF">JET14_13750</name>
</gene>
<organism evidence="1 2">
    <name type="scientific">Martelella lutilitoris</name>
    <dbReference type="NCBI Taxonomy" id="2583532"/>
    <lineage>
        <taxon>Bacteria</taxon>
        <taxon>Pseudomonadati</taxon>
        <taxon>Pseudomonadota</taxon>
        <taxon>Alphaproteobacteria</taxon>
        <taxon>Hyphomicrobiales</taxon>
        <taxon>Aurantimonadaceae</taxon>
        <taxon>Martelella</taxon>
    </lineage>
</organism>
<accession>A0A7T7HHT4</accession>
<dbReference type="Pfam" id="PF06620">
    <property type="entry name" value="DUF1150"/>
    <property type="match status" value="1"/>
</dbReference>
<name>A0A7T7HHT4_9HYPH</name>
<dbReference type="AlphaFoldDB" id="A0A7T7HHT4"/>